<keyword evidence="5" id="KW-1185">Reference proteome</keyword>
<dbReference type="SUPFAM" id="SSF51658">
    <property type="entry name" value="Xylose isomerase-like"/>
    <property type="match status" value="1"/>
</dbReference>
<comment type="caution">
    <text evidence="4">The sequence shown here is derived from an EMBL/GenBank/DDBJ whole genome shotgun (WGS) entry which is preliminary data.</text>
</comment>
<dbReference type="PIRSF" id="PIRSF006241">
    <property type="entry name" value="HyI"/>
    <property type="match status" value="1"/>
</dbReference>
<accession>A0ABT5RSH7</accession>
<dbReference type="Proteomes" id="UP001148932">
    <property type="component" value="Unassembled WGS sequence"/>
</dbReference>
<dbReference type="PANTHER" id="PTHR43489:SF6">
    <property type="entry name" value="HYDROXYPYRUVATE ISOMERASE-RELATED"/>
    <property type="match status" value="1"/>
</dbReference>
<dbReference type="InterPro" id="IPR026040">
    <property type="entry name" value="HyI-like"/>
</dbReference>
<keyword evidence="1 2" id="KW-0413">Isomerase</keyword>
<dbReference type="Pfam" id="PF01261">
    <property type="entry name" value="AP_endonuc_2"/>
    <property type="match status" value="1"/>
</dbReference>
<dbReference type="InterPro" id="IPR013022">
    <property type="entry name" value="Xyl_isomerase-like_TIM-brl"/>
</dbReference>
<comment type="similarity">
    <text evidence="2">Belongs to the hyi family.</text>
</comment>
<evidence type="ECO:0000313" key="5">
    <source>
        <dbReference type="Proteomes" id="UP001148932"/>
    </source>
</evidence>
<reference evidence="4" key="1">
    <citation type="submission" date="2022-10" db="EMBL/GenBank/DDBJ databases">
        <title>Description of microaerobic benzene degrading bacteria.</title>
        <authorList>
            <person name="Bedics A."/>
            <person name="Tancsics A."/>
            <person name="Banerjee S."/>
        </authorList>
    </citation>
    <scope>NUCLEOTIDE SEQUENCE</scope>
    <source>
        <strain evidence="4">D2M1</strain>
    </source>
</reference>
<evidence type="ECO:0000256" key="1">
    <source>
        <dbReference type="ARBA" id="ARBA00023235"/>
    </source>
</evidence>
<proteinExistence type="inferred from homology"/>
<dbReference type="RefSeq" id="WP_274106524.1">
    <property type="nucleotide sequence ID" value="NZ_JAPCKI010000001.1"/>
</dbReference>
<evidence type="ECO:0000256" key="2">
    <source>
        <dbReference type="PIRNR" id="PIRNR006241"/>
    </source>
</evidence>
<gene>
    <name evidence="4" type="ORF">OIN59_01760</name>
</gene>
<name>A0ABT5RSH7_9BURK</name>
<dbReference type="InterPro" id="IPR036237">
    <property type="entry name" value="Xyl_isomerase-like_sf"/>
</dbReference>
<protein>
    <submittedName>
        <fullName evidence="4">TIM barrel protein</fullName>
    </submittedName>
</protein>
<dbReference type="PANTHER" id="PTHR43489">
    <property type="entry name" value="ISOMERASE"/>
    <property type="match status" value="1"/>
</dbReference>
<dbReference type="InterPro" id="IPR050417">
    <property type="entry name" value="Sugar_Epim/Isomerase"/>
</dbReference>
<feature type="domain" description="Xylose isomerase-like TIM barrel" evidence="3">
    <location>
        <begin position="21"/>
        <end position="266"/>
    </location>
</feature>
<evidence type="ECO:0000313" key="4">
    <source>
        <dbReference type="EMBL" id="MDD2176136.1"/>
    </source>
</evidence>
<evidence type="ECO:0000259" key="3">
    <source>
        <dbReference type="Pfam" id="PF01261"/>
    </source>
</evidence>
<dbReference type="EMBL" id="JAPCKI010000001">
    <property type="protein sequence ID" value="MDD2176136.1"/>
    <property type="molecule type" value="Genomic_DNA"/>
</dbReference>
<organism evidence="4 5">
    <name type="scientific">Acidovorax benzenivorans</name>
    <dbReference type="NCBI Taxonomy" id="2987520"/>
    <lineage>
        <taxon>Bacteria</taxon>
        <taxon>Pseudomonadati</taxon>
        <taxon>Pseudomonadota</taxon>
        <taxon>Betaproteobacteria</taxon>
        <taxon>Burkholderiales</taxon>
        <taxon>Comamonadaceae</taxon>
        <taxon>Acidovorax</taxon>
    </lineage>
</organism>
<dbReference type="Gene3D" id="3.20.20.150">
    <property type="entry name" value="Divalent-metal-dependent TIM barrel enzymes"/>
    <property type="match status" value="1"/>
</dbReference>
<sequence>MPQFAANLSLMYTELSLLDRFAAAARDGFRAVELHFPYAFDPREIAVRLQDNGLQLVLLNAPAGGTDPADMAHAWAQGARGLAAQPGREEEFRAGVLEALRYAELLRCPAIHVLCGTVPPGVERESLKDLCVGNLRWAADQAGRAGCDILIEPTNLRDVPRYFLNRQDHAHELLDAAQANNLKVLMDLYHCQLVEGDLHGKLQRYLPTGRVAHIQVAGVPARHEPDRGELHYPFLLDTIDALGYSGWVGCEYSPAAGTSQGLGWMKGVTPRVV</sequence>